<dbReference type="EC" id="2.7.13.3" evidence="2"/>
<evidence type="ECO:0000256" key="5">
    <source>
        <dbReference type="ARBA" id="ARBA00022777"/>
    </source>
</evidence>
<dbReference type="Gene3D" id="1.10.287.130">
    <property type="match status" value="1"/>
</dbReference>
<sequence length="1201" mass="135136">MTFDSQDRHGSDTTTSSSSLDATSTHTNNNNTMQQNYHLDSSLHQHETSPHAFSTTTTNLDASNHNTNNNNNNNHHHHSATSTTPLFQTEEEIQTPHHSLHAAPAMRNHDSQHEEEENESTPITTTTTTNSSSSNDSRRWSSSTTTSQTSSLQPSSSSSNQDEQDEDDTSTSTTSSSVTTSIFGYSPRVRQFHTSRTSGGNHQRHSVSFSKDAWMNQHMLNANHHHHVMHDHNNNNNSSNDSQPQLPSETTTHECSNTTTTCFLNDHKTQKNTSWSQMNNQQAAAETTTTTNLSSPSSPRTSDSSSSLNFQKNNLVAASSSTPFGSTVFPWTTKKGQSEKRHLKFLKDAHVEERTWNSGLSSSKSSFFSRMNHDTIRNSNHSLSTPSQNLHATHLDLQRRLSQCLPTIFTDWKRVIDFQSTCMLVLIILDYTFMIIETCVKKGWLNGLILTTLCVIGFTSVKWSFLRDLPHYVNVNTSSVWKTIGSLQEFSSNNVGTSDKKIPKDESSWVAWLSSYMPNRFSSTQLVFLNLVLFTSKFMLAESKSVVTPMSLFSIASIAGCKYRDSFIRNRRDIEWQQTQSVVESDEEPKQMPSNETSADLEAVLWSQVPFYYIALHYVCYMAYKTFQFFTSTEKPLTLEEILRELLTLVVDYFPSISMVLIFGGFVVFASVYISIEYKKLTDITKKLSQALEVKNNFLSHVSHELRTPLLSSLGSIELMKETNLSNEQAGHLEVIQASNSVLLTLIEDIFLFIDLDRAPKNMTPMNTRKASDDNPSIEHKSTSELTRFQEHSSAFSISKSILTILDILQNYSNKFQIKIECYIDDSIKSLIVFANQTRLQQCLLNILTNAVKASKPNGVVELYCSKVDPQPQLSEKHLSSMNRDMRNVEWFEISIVDHGIGIPKDKQKSIFEPFQQLHNLNEAICPGTGLGLCTAKRIVDQMGGWIDLQSEPNVGSTFTLYLPFQVESTHGPIMDTFLEDQATSTSSRSSSSSDELTHLSHGTYTSSSQQGHEGGEMLATDSSESSSLRNNNVLPSLKLSEINSPLHNAIQRQLQIQENYLEQFEKTQRTFNESPRPKSANSKIIVAEDNSINRQVLLKLLSNLGFGQADAVCDGQELVEAFDVNKHKLILTDMHMPKKNGLEASQIIRQKYQDKVKIIMLTADALTDFSTEQYMRTVDAVLCKPCTKQKLKETIETFLK</sequence>
<dbReference type="InterPro" id="IPR001789">
    <property type="entry name" value="Sig_transdc_resp-reg_receiver"/>
</dbReference>
<dbReference type="SMART" id="SM00388">
    <property type="entry name" value="HisKA"/>
    <property type="match status" value="1"/>
</dbReference>
<accession>A0AA88KIS3</accession>
<dbReference type="PANTHER" id="PTHR43047">
    <property type="entry name" value="TWO-COMPONENT HISTIDINE PROTEIN KINASE"/>
    <property type="match status" value="1"/>
</dbReference>
<evidence type="ECO:0000313" key="12">
    <source>
        <dbReference type="Proteomes" id="UP000816034"/>
    </source>
</evidence>
<dbReference type="SUPFAM" id="SSF47384">
    <property type="entry name" value="Homodimeric domain of signal transducing histidine kinase"/>
    <property type="match status" value="1"/>
</dbReference>
<feature type="compositionally biased region" description="Polar residues" evidence="7">
    <location>
        <begin position="238"/>
        <end position="247"/>
    </location>
</feature>
<keyword evidence="8" id="KW-0812">Transmembrane</keyword>
<feature type="compositionally biased region" description="Low complexity" evidence="7">
    <location>
        <begin position="984"/>
        <end position="994"/>
    </location>
</feature>
<evidence type="ECO:0000256" key="2">
    <source>
        <dbReference type="ARBA" id="ARBA00012438"/>
    </source>
</evidence>
<dbReference type="PROSITE" id="PS50109">
    <property type="entry name" value="HIS_KIN"/>
    <property type="match status" value="1"/>
</dbReference>
<evidence type="ECO:0000256" key="7">
    <source>
        <dbReference type="SAM" id="MobiDB-lite"/>
    </source>
</evidence>
<dbReference type="PROSITE" id="PS50110">
    <property type="entry name" value="RESPONSE_REGULATORY"/>
    <property type="match status" value="1"/>
</dbReference>
<feature type="region of interest" description="Disordered" evidence="7">
    <location>
        <begin position="273"/>
        <end position="308"/>
    </location>
</feature>
<dbReference type="AlphaFoldDB" id="A0AA88KIS3"/>
<dbReference type="GO" id="GO:0005886">
    <property type="term" value="C:plasma membrane"/>
    <property type="evidence" value="ECO:0007669"/>
    <property type="project" value="TreeGrafter"/>
</dbReference>
<name>A0AA88KIS3_NAELO</name>
<dbReference type="Gene3D" id="3.40.50.2300">
    <property type="match status" value="1"/>
</dbReference>
<dbReference type="Proteomes" id="UP000816034">
    <property type="component" value="Unassembled WGS sequence"/>
</dbReference>
<feature type="compositionally biased region" description="Polar residues" evidence="7">
    <location>
        <begin position="51"/>
        <end position="61"/>
    </location>
</feature>
<dbReference type="SUPFAM" id="SSF55874">
    <property type="entry name" value="ATPase domain of HSP90 chaperone/DNA topoisomerase II/histidine kinase"/>
    <property type="match status" value="1"/>
</dbReference>
<evidence type="ECO:0000256" key="1">
    <source>
        <dbReference type="ARBA" id="ARBA00000085"/>
    </source>
</evidence>
<feature type="compositionally biased region" description="Low complexity" evidence="7">
    <location>
        <begin position="170"/>
        <end position="181"/>
    </location>
</feature>
<feature type="compositionally biased region" description="Basic and acidic residues" evidence="7">
    <location>
        <begin position="1"/>
        <end position="11"/>
    </location>
</feature>
<feature type="region of interest" description="Disordered" evidence="7">
    <location>
        <begin position="981"/>
        <end position="1030"/>
    </location>
</feature>
<feature type="region of interest" description="Disordered" evidence="7">
    <location>
        <begin position="1"/>
        <end position="83"/>
    </location>
</feature>
<feature type="compositionally biased region" description="Low complexity" evidence="7">
    <location>
        <begin position="120"/>
        <end position="161"/>
    </location>
</feature>
<dbReference type="RefSeq" id="XP_044543386.1">
    <property type="nucleotide sequence ID" value="XM_044686662.1"/>
</dbReference>
<feature type="domain" description="Response regulatory" evidence="10">
    <location>
        <begin position="1084"/>
        <end position="1200"/>
    </location>
</feature>
<dbReference type="Gene3D" id="3.30.565.10">
    <property type="entry name" value="Histidine kinase-like ATPase, C-terminal domain"/>
    <property type="match status" value="1"/>
</dbReference>
<comment type="caution">
    <text evidence="11">The sequence shown here is derived from an EMBL/GenBank/DDBJ whole genome shotgun (WGS) entry which is preliminary data.</text>
</comment>
<dbReference type="InterPro" id="IPR005467">
    <property type="entry name" value="His_kinase_dom"/>
</dbReference>
<feature type="transmembrane region" description="Helical" evidence="8">
    <location>
        <begin position="418"/>
        <end position="436"/>
    </location>
</feature>
<dbReference type="SUPFAM" id="SSF52172">
    <property type="entry name" value="CheY-like"/>
    <property type="match status" value="1"/>
</dbReference>
<feature type="region of interest" description="Disordered" evidence="7">
    <location>
        <begin position="227"/>
        <end position="256"/>
    </location>
</feature>
<dbReference type="PRINTS" id="PR00344">
    <property type="entry name" value="BCTRLSENSOR"/>
</dbReference>
<feature type="compositionally biased region" description="Low complexity" evidence="7">
    <location>
        <begin position="287"/>
        <end position="308"/>
    </location>
</feature>
<dbReference type="Pfam" id="PF00512">
    <property type="entry name" value="HisKA"/>
    <property type="match status" value="1"/>
</dbReference>
<keyword evidence="4" id="KW-0808">Transferase</keyword>
<dbReference type="CDD" id="cd17546">
    <property type="entry name" value="REC_hyHK_CKI1_RcsC-like"/>
    <property type="match status" value="1"/>
</dbReference>
<evidence type="ECO:0000313" key="11">
    <source>
        <dbReference type="EMBL" id="KAG2374212.1"/>
    </source>
</evidence>
<evidence type="ECO:0000256" key="8">
    <source>
        <dbReference type="SAM" id="Phobius"/>
    </source>
</evidence>
<dbReference type="EMBL" id="PYSW02000047">
    <property type="protein sequence ID" value="KAG2374212.1"/>
    <property type="molecule type" value="Genomic_DNA"/>
</dbReference>
<dbReference type="InterPro" id="IPR036890">
    <property type="entry name" value="HATPase_C_sf"/>
</dbReference>
<feature type="domain" description="Histidine kinase" evidence="9">
    <location>
        <begin position="701"/>
        <end position="967"/>
    </location>
</feature>
<evidence type="ECO:0000256" key="4">
    <source>
        <dbReference type="ARBA" id="ARBA00022679"/>
    </source>
</evidence>
<dbReference type="CDD" id="cd00075">
    <property type="entry name" value="HATPase"/>
    <property type="match status" value="1"/>
</dbReference>
<keyword evidence="12" id="KW-1185">Reference proteome</keyword>
<feature type="compositionally biased region" description="Low complexity" evidence="7">
    <location>
        <begin position="12"/>
        <end position="32"/>
    </location>
</feature>
<dbReference type="InterPro" id="IPR003594">
    <property type="entry name" value="HATPase_dom"/>
</dbReference>
<feature type="transmembrane region" description="Helical" evidence="8">
    <location>
        <begin position="653"/>
        <end position="676"/>
    </location>
</feature>
<feature type="compositionally biased region" description="Polar residues" evidence="7">
    <location>
        <begin position="1001"/>
        <end position="1012"/>
    </location>
</feature>
<feature type="compositionally biased region" description="Polar residues" evidence="7">
    <location>
        <begin position="192"/>
        <end position="205"/>
    </location>
</feature>
<keyword evidence="3 6" id="KW-0597">Phosphoprotein</keyword>
<keyword evidence="5" id="KW-0418">Kinase</keyword>
<keyword evidence="8" id="KW-1133">Transmembrane helix</keyword>
<dbReference type="InterPro" id="IPR036097">
    <property type="entry name" value="HisK_dim/P_sf"/>
</dbReference>
<proteinExistence type="predicted"/>
<feature type="compositionally biased region" description="Polar residues" evidence="7">
    <location>
        <begin position="1021"/>
        <end position="1030"/>
    </location>
</feature>
<dbReference type="InterPro" id="IPR004358">
    <property type="entry name" value="Sig_transdc_His_kin-like_C"/>
</dbReference>
<comment type="catalytic activity">
    <reaction evidence="1">
        <text>ATP + protein L-histidine = ADP + protein N-phospho-L-histidine.</text>
        <dbReference type="EC" id="2.7.13.3"/>
    </reaction>
</comment>
<dbReference type="InterPro" id="IPR011006">
    <property type="entry name" value="CheY-like_superfamily"/>
</dbReference>
<dbReference type="SMART" id="SM00387">
    <property type="entry name" value="HATPase_c"/>
    <property type="match status" value="1"/>
</dbReference>
<feature type="compositionally biased region" description="Low complexity" evidence="7">
    <location>
        <begin position="62"/>
        <end position="73"/>
    </location>
</feature>
<dbReference type="SMART" id="SM00448">
    <property type="entry name" value="REC"/>
    <property type="match status" value="1"/>
</dbReference>
<gene>
    <name evidence="11" type="ORF">C9374_011049</name>
</gene>
<organism evidence="11 12">
    <name type="scientific">Naegleria lovaniensis</name>
    <name type="common">Amoeba</name>
    <dbReference type="NCBI Taxonomy" id="51637"/>
    <lineage>
        <taxon>Eukaryota</taxon>
        <taxon>Discoba</taxon>
        <taxon>Heterolobosea</taxon>
        <taxon>Tetramitia</taxon>
        <taxon>Eutetramitia</taxon>
        <taxon>Vahlkampfiidae</taxon>
        <taxon>Naegleria</taxon>
    </lineage>
</organism>
<dbReference type="CDD" id="cd00082">
    <property type="entry name" value="HisKA"/>
    <property type="match status" value="1"/>
</dbReference>
<feature type="region of interest" description="Disordered" evidence="7">
    <location>
        <begin position="104"/>
        <end position="205"/>
    </location>
</feature>
<protein>
    <recommendedName>
        <fullName evidence="2">histidine kinase</fullName>
        <ecNumber evidence="2">2.7.13.3</ecNumber>
    </recommendedName>
</protein>
<evidence type="ECO:0000259" key="10">
    <source>
        <dbReference type="PROSITE" id="PS50110"/>
    </source>
</evidence>
<reference evidence="11 12" key="1">
    <citation type="journal article" date="2018" name="BMC Genomics">
        <title>The genome of Naegleria lovaniensis, the basis for a comparative approach to unravel pathogenicity factors of the human pathogenic amoeba N. fowleri.</title>
        <authorList>
            <person name="Liechti N."/>
            <person name="Schurch N."/>
            <person name="Bruggmann R."/>
            <person name="Wittwer M."/>
        </authorList>
    </citation>
    <scope>NUCLEOTIDE SEQUENCE [LARGE SCALE GENOMIC DNA]</scope>
    <source>
        <strain evidence="11 12">ATCC 30569</strain>
    </source>
</reference>
<feature type="modified residue" description="4-aspartylphosphate" evidence="6">
    <location>
        <position position="1134"/>
    </location>
</feature>
<evidence type="ECO:0000256" key="3">
    <source>
        <dbReference type="ARBA" id="ARBA00022553"/>
    </source>
</evidence>
<dbReference type="GO" id="GO:0009927">
    <property type="term" value="F:histidine phosphotransfer kinase activity"/>
    <property type="evidence" value="ECO:0007669"/>
    <property type="project" value="TreeGrafter"/>
</dbReference>
<feature type="compositionally biased region" description="Polar residues" evidence="7">
    <location>
        <begin position="273"/>
        <end position="286"/>
    </location>
</feature>
<dbReference type="PANTHER" id="PTHR43047:SF72">
    <property type="entry name" value="OSMOSENSING HISTIDINE PROTEIN KINASE SLN1"/>
    <property type="match status" value="1"/>
</dbReference>
<feature type="transmembrane region" description="Helical" evidence="8">
    <location>
        <begin position="443"/>
        <end position="465"/>
    </location>
</feature>
<dbReference type="Pfam" id="PF00072">
    <property type="entry name" value="Response_reg"/>
    <property type="match status" value="1"/>
</dbReference>
<evidence type="ECO:0000259" key="9">
    <source>
        <dbReference type="PROSITE" id="PS50109"/>
    </source>
</evidence>
<dbReference type="Pfam" id="PF02518">
    <property type="entry name" value="HATPase_c"/>
    <property type="match status" value="1"/>
</dbReference>
<dbReference type="GeneID" id="68103503"/>
<keyword evidence="8" id="KW-0472">Membrane</keyword>
<dbReference type="InterPro" id="IPR003661">
    <property type="entry name" value="HisK_dim/P_dom"/>
</dbReference>
<dbReference type="GO" id="GO:0000155">
    <property type="term" value="F:phosphorelay sensor kinase activity"/>
    <property type="evidence" value="ECO:0007669"/>
    <property type="project" value="InterPro"/>
</dbReference>
<evidence type="ECO:0000256" key="6">
    <source>
        <dbReference type="PROSITE-ProRule" id="PRU00169"/>
    </source>
</evidence>